<evidence type="ECO:0000259" key="2">
    <source>
        <dbReference type="Pfam" id="PF20666"/>
    </source>
</evidence>
<dbReference type="InterPro" id="IPR048344">
    <property type="entry name" value="Zw10_middle"/>
</dbReference>
<feature type="domain" description="Centromere/kinetochore protein zw10 C-terminal" evidence="2">
    <location>
        <begin position="418"/>
        <end position="519"/>
    </location>
</feature>
<accession>A0A367KKY8</accession>
<organism evidence="4 5">
    <name type="scientific">Rhizopus stolonifer</name>
    <name type="common">Rhizopus nigricans</name>
    <dbReference type="NCBI Taxonomy" id="4846"/>
    <lineage>
        <taxon>Eukaryota</taxon>
        <taxon>Fungi</taxon>
        <taxon>Fungi incertae sedis</taxon>
        <taxon>Mucoromycota</taxon>
        <taxon>Mucoromycotina</taxon>
        <taxon>Mucoromycetes</taxon>
        <taxon>Mucorales</taxon>
        <taxon>Mucorineae</taxon>
        <taxon>Rhizopodaceae</taxon>
        <taxon>Rhizopus</taxon>
    </lineage>
</organism>
<evidence type="ECO:0000313" key="5">
    <source>
        <dbReference type="Proteomes" id="UP000253551"/>
    </source>
</evidence>
<dbReference type="AlphaFoldDB" id="A0A367KKY8"/>
<name>A0A367KKY8_RHIST</name>
<dbReference type="OrthoDB" id="534815at2759"/>
<feature type="domain" description="Centromere/kinetochore protein zw10 middle" evidence="1">
    <location>
        <begin position="199"/>
        <end position="402"/>
    </location>
</feature>
<dbReference type="GO" id="GO:0007094">
    <property type="term" value="P:mitotic spindle assembly checkpoint signaling"/>
    <property type="evidence" value="ECO:0007669"/>
    <property type="project" value="TreeGrafter"/>
</dbReference>
<dbReference type="STRING" id="4846.A0A367KKY8"/>
<feature type="domain" description="ZW10 C-terminal helical" evidence="3">
    <location>
        <begin position="559"/>
        <end position="704"/>
    </location>
</feature>
<keyword evidence="5" id="KW-1185">Reference proteome</keyword>
<dbReference type="GO" id="GO:1990423">
    <property type="term" value="C:RZZ complex"/>
    <property type="evidence" value="ECO:0007669"/>
    <property type="project" value="TreeGrafter"/>
</dbReference>
<dbReference type="InterPro" id="IPR046362">
    <property type="entry name" value="Zw10/DSL1_C_sf"/>
</dbReference>
<dbReference type="PANTHER" id="PTHR12205">
    <property type="entry name" value="CENTROMERE/KINETOCHORE PROTEIN ZW10"/>
    <property type="match status" value="1"/>
</dbReference>
<reference evidence="4 5" key="1">
    <citation type="journal article" date="2018" name="G3 (Bethesda)">
        <title>Phylogenetic and Phylogenomic Definition of Rhizopus Species.</title>
        <authorList>
            <person name="Gryganskyi A.P."/>
            <person name="Golan J."/>
            <person name="Dolatabadi S."/>
            <person name="Mondo S."/>
            <person name="Robb S."/>
            <person name="Idnurm A."/>
            <person name="Muszewska A."/>
            <person name="Steczkiewicz K."/>
            <person name="Masonjones S."/>
            <person name="Liao H.L."/>
            <person name="Gajdeczka M.T."/>
            <person name="Anike F."/>
            <person name="Vuek A."/>
            <person name="Anishchenko I.M."/>
            <person name="Voigt K."/>
            <person name="de Hoog G.S."/>
            <person name="Smith M.E."/>
            <person name="Heitman J."/>
            <person name="Vilgalys R."/>
            <person name="Stajich J.E."/>
        </authorList>
    </citation>
    <scope>NUCLEOTIDE SEQUENCE [LARGE SCALE GENOMIC DNA]</scope>
    <source>
        <strain evidence="4 5">LSU 92-RS-03</strain>
    </source>
</reference>
<dbReference type="InterPro" id="IPR048343">
    <property type="entry name" value="ZW10_C"/>
</dbReference>
<feature type="non-terminal residue" evidence="4">
    <location>
        <position position="706"/>
    </location>
</feature>
<proteinExistence type="predicted"/>
<sequence>MPPIRQLDEAFLAHLLEENTDVADVVLQSNISSESLRTVLKKLTCTSNALQHQLFEKVHANFDQFVSAYNTSQELHENVFSLLGRYADVETQVSSAQQETYTAIDRYQHTLLLTQKNQAKIDTLERVQEIVEIVDAIDHELQQYLYVEAVQHINKLNTILNTWKEADTRMIGLVHDRLSRQKESIVFSLQDSLRTALHIESGSMRMLTTFCLSSNHVVQICHVFESLDQLGMLAEQFMGIQRSLFKHIILPYFEHTSKIKINKVDETLGKGGVLQVIQSSEEQTMVDPIRMLQQIDSILAFLYEHMFKGNKPEFQQLFSHLFMPDLARVMIDKSISPAIPSSKETLSDFSKVAQAVTQFEKQSRDTYGFEAEATLGTYVDNMDAHYAKKRREKILQEGRKVMVRRLYETDTTHGYQITQTPQILVVLVSDTIEEAADLLRSHPISATSLIEGIRDLLDMYRAIMPNYHRTQYASSPAHSLVFRNDCVWLAQQLTTMKTFGLDKLPDYLKTASERLKELGNAWHELAMMQRVQLIQTVLDHLDGFSGLADQKFQQDCDRAVTQVTELVNAYAAETRHVVDQTLFLDMLARIVESVLTRLIQDIEHLIDIGAEESHVLARILNSMAQLLNAFDLPGKDATETFVAELVPSWQKFWLVKDILEMNMREIMERYRRGNLHMFSKPELVGLLCALFADTELRESNIQEINA</sequence>
<dbReference type="PANTHER" id="PTHR12205:SF0">
    <property type="entry name" value="CENTROMERE_KINETOCHORE PROTEIN ZW10 HOMOLOG"/>
    <property type="match status" value="1"/>
</dbReference>
<evidence type="ECO:0000259" key="1">
    <source>
        <dbReference type="Pfam" id="PF20665"/>
    </source>
</evidence>
<dbReference type="Pfam" id="PF22766">
    <property type="entry name" value="ZW10_C2"/>
    <property type="match status" value="1"/>
</dbReference>
<gene>
    <name evidence="4" type="ORF">CU098_002732</name>
</gene>
<dbReference type="Proteomes" id="UP000253551">
    <property type="component" value="Unassembled WGS sequence"/>
</dbReference>
<dbReference type="GO" id="GO:0006888">
    <property type="term" value="P:endoplasmic reticulum to Golgi vesicle-mediated transport"/>
    <property type="evidence" value="ECO:0007669"/>
    <property type="project" value="TreeGrafter"/>
</dbReference>
<protein>
    <submittedName>
        <fullName evidence="4">Uncharacterized protein</fullName>
    </submittedName>
</protein>
<evidence type="ECO:0000259" key="3">
    <source>
        <dbReference type="Pfam" id="PF22766"/>
    </source>
</evidence>
<dbReference type="GO" id="GO:0005737">
    <property type="term" value="C:cytoplasm"/>
    <property type="evidence" value="ECO:0007669"/>
    <property type="project" value="GOC"/>
</dbReference>
<dbReference type="InterPro" id="IPR055148">
    <property type="entry name" value="ZW10_C_2"/>
</dbReference>
<dbReference type="Pfam" id="PF20665">
    <property type="entry name" value="Zw10_middle"/>
    <property type="match status" value="1"/>
</dbReference>
<dbReference type="Gene3D" id="1.10.357.150">
    <property type="match status" value="1"/>
</dbReference>
<comment type="caution">
    <text evidence="4">The sequence shown here is derived from an EMBL/GenBank/DDBJ whole genome shotgun (WGS) entry which is preliminary data.</text>
</comment>
<dbReference type="EMBL" id="PJQM01001246">
    <property type="protein sequence ID" value="RCI02829.1"/>
    <property type="molecule type" value="Genomic_DNA"/>
</dbReference>
<dbReference type="Pfam" id="PF20666">
    <property type="entry name" value="ZW10_C"/>
    <property type="match status" value="1"/>
</dbReference>
<evidence type="ECO:0000313" key="4">
    <source>
        <dbReference type="EMBL" id="RCI02829.1"/>
    </source>
</evidence>